<reference evidence="2" key="1">
    <citation type="journal article" date="2019" name="Int. J. Syst. Evol. Microbiol.">
        <title>The Global Catalogue of Microorganisms (GCM) 10K type strain sequencing project: providing services to taxonomists for standard genome sequencing and annotation.</title>
        <authorList>
            <consortium name="The Broad Institute Genomics Platform"/>
            <consortium name="The Broad Institute Genome Sequencing Center for Infectious Disease"/>
            <person name="Wu L."/>
            <person name="Ma J."/>
        </authorList>
    </citation>
    <scope>NUCLEOTIDE SEQUENCE [LARGE SCALE GENOMIC DNA]</scope>
    <source>
        <strain evidence="2">CCM 7043</strain>
    </source>
</reference>
<evidence type="ECO:0000313" key="1">
    <source>
        <dbReference type="EMBL" id="MFD1523281.1"/>
    </source>
</evidence>
<name>A0ABW4F6S9_9PSEU</name>
<dbReference type="RefSeq" id="WP_344726499.1">
    <property type="nucleotide sequence ID" value="NZ_BAAAUS010000038.1"/>
</dbReference>
<keyword evidence="2" id="KW-1185">Reference proteome</keyword>
<comment type="caution">
    <text evidence="1">The sequence shown here is derived from an EMBL/GenBank/DDBJ whole genome shotgun (WGS) entry which is preliminary data.</text>
</comment>
<dbReference type="Proteomes" id="UP001597114">
    <property type="component" value="Unassembled WGS sequence"/>
</dbReference>
<sequence>MGEYLERSHAATENDGVLGTELFWVINMPDEPSWLFAPDLGERVNCEVPATASGD</sequence>
<dbReference type="EMBL" id="JBHUCO010000060">
    <property type="protein sequence ID" value="MFD1523281.1"/>
    <property type="molecule type" value="Genomic_DNA"/>
</dbReference>
<proteinExistence type="predicted"/>
<evidence type="ECO:0000313" key="2">
    <source>
        <dbReference type="Proteomes" id="UP001597114"/>
    </source>
</evidence>
<protein>
    <submittedName>
        <fullName evidence="1">Uncharacterized protein</fullName>
    </submittedName>
</protein>
<gene>
    <name evidence="1" type="ORF">ACFSJD_37750</name>
</gene>
<accession>A0ABW4F6S9</accession>
<organism evidence="1 2">
    <name type="scientific">Pseudonocardia yunnanensis</name>
    <dbReference type="NCBI Taxonomy" id="58107"/>
    <lineage>
        <taxon>Bacteria</taxon>
        <taxon>Bacillati</taxon>
        <taxon>Actinomycetota</taxon>
        <taxon>Actinomycetes</taxon>
        <taxon>Pseudonocardiales</taxon>
        <taxon>Pseudonocardiaceae</taxon>
        <taxon>Pseudonocardia</taxon>
    </lineage>
</organism>